<comment type="caution">
    <text evidence="1">The sequence shown here is derived from an EMBL/GenBank/DDBJ whole genome shotgun (WGS) entry which is preliminary data.</text>
</comment>
<gene>
    <name evidence="1" type="ORF">Q2V64_24035</name>
</gene>
<sequence>MPDAEKVVGLIRRDQRRIRHHAQMPDAGCRMPDAGCRMPDAGCSVNALSGLQKQ</sequence>
<accession>A0AAW7VIU7</accession>
<dbReference type="EMBL" id="JAUKZB010000026">
    <property type="protein sequence ID" value="MDO2732761.1"/>
    <property type="molecule type" value="Genomic_DNA"/>
</dbReference>
<evidence type="ECO:0000313" key="2">
    <source>
        <dbReference type="Proteomes" id="UP001174465"/>
    </source>
</evidence>
<protein>
    <submittedName>
        <fullName evidence="1">Uncharacterized protein</fullName>
    </submittedName>
</protein>
<dbReference type="RefSeq" id="WP_302301926.1">
    <property type="nucleotide sequence ID" value="NZ_JAUKZB010000026.1"/>
</dbReference>
<evidence type="ECO:0000313" key="1">
    <source>
        <dbReference type="EMBL" id="MDO2732761.1"/>
    </source>
</evidence>
<name>A0AAW7VIU7_ECOLX</name>
<reference evidence="1" key="1">
    <citation type="submission" date="2023-07" db="EMBL/GenBank/DDBJ databases">
        <title>High risk of intestinal colonization with ESBL-producing Escherichia coli among soldiers of military contingents in specific geographic regions.</title>
        <authorList>
            <person name="Literacka E."/>
        </authorList>
    </citation>
    <scope>NUCLEOTIDE SEQUENCE</scope>
    <source>
        <strain evidence="1">33</strain>
    </source>
</reference>
<proteinExistence type="predicted"/>
<dbReference type="Proteomes" id="UP001174465">
    <property type="component" value="Unassembled WGS sequence"/>
</dbReference>
<organism evidence="1 2">
    <name type="scientific">Escherichia coli</name>
    <dbReference type="NCBI Taxonomy" id="562"/>
    <lineage>
        <taxon>Bacteria</taxon>
        <taxon>Pseudomonadati</taxon>
        <taxon>Pseudomonadota</taxon>
        <taxon>Gammaproteobacteria</taxon>
        <taxon>Enterobacterales</taxon>
        <taxon>Enterobacteriaceae</taxon>
        <taxon>Escherichia</taxon>
    </lineage>
</organism>
<dbReference type="AlphaFoldDB" id="A0AAW7VIU7"/>